<dbReference type="PANTHER" id="PTHR30011:SF16">
    <property type="entry name" value="C2H2 FINGER DOMAIN TRANSCRIPTION FACTOR (EUROFUNG)-RELATED"/>
    <property type="match status" value="1"/>
</dbReference>
<evidence type="ECO:0000256" key="1">
    <source>
        <dbReference type="ARBA" id="ARBA00022630"/>
    </source>
</evidence>
<dbReference type="InterPro" id="IPR051260">
    <property type="entry name" value="Diverse_substr_monoxygenases"/>
</dbReference>
<dbReference type="PANTHER" id="PTHR30011">
    <property type="entry name" value="ALKANESULFONATE MONOOXYGENASE-RELATED"/>
    <property type="match status" value="1"/>
</dbReference>
<evidence type="ECO:0000256" key="3">
    <source>
        <dbReference type="ARBA" id="ARBA00023002"/>
    </source>
</evidence>
<evidence type="ECO:0000313" key="9">
    <source>
        <dbReference type="Proteomes" id="UP000561066"/>
    </source>
</evidence>
<feature type="binding site" evidence="6">
    <location>
        <position position="57"/>
    </location>
    <ligand>
        <name>FMN</name>
        <dbReference type="ChEBI" id="CHEBI:58210"/>
    </ligand>
</feature>
<dbReference type="PIRSF" id="PIRSF000337">
    <property type="entry name" value="NTA_MOA"/>
    <property type="match status" value="1"/>
</dbReference>
<proteinExistence type="inferred from homology"/>
<feature type="binding site" evidence="6">
    <location>
        <position position="222"/>
    </location>
    <ligand>
        <name>FMN</name>
        <dbReference type="ChEBI" id="CHEBI:58210"/>
    </ligand>
</feature>
<organism evidence="8 9">
    <name type="scientific">Gluconacetobacter johannae</name>
    <dbReference type="NCBI Taxonomy" id="112140"/>
    <lineage>
        <taxon>Bacteria</taxon>
        <taxon>Pseudomonadati</taxon>
        <taxon>Pseudomonadota</taxon>
        <taxon>Alphaproteobacteria</taxon>
        <taxon>Acetobacterales</taxon>
        <taxon>Acetobacteraceae</taxon>
        <taxon>Gluconacetobacter</taxon>
    </lineage>
</organism>
<accession>A0A7W4P2V9</accession>
<dbReference type="NCBIfam" id="TIGR03860">
    <property type="entry name" value="FMN_nitrolo"/>
    <property type="match status" value="1"/>
</dbReference>
<keyword evidence="4" id="KW-0503">Monooxygenase</keyword>
<reference evidence="8 9" key="1">
    <citation type="submission" date="2020-04" db="EMBL/GenBank/DDBJ databases">
        <title>Description of novel Gluconacetobacter.</title>
        <authorList>
            <person name="Sombolestani A."/>
        </authorList>
    </citation>
    <scope>NUCLEOTIDE SEQUENCE [LARGE SCALE GENOMIC DNA]</scope>
    <source>
        <strain evidence="8 9">LMG 21312</strain>
    </source>
</reference>
<keyword evidence="3" id="KW-0560">Oxidoreductase</keyword>
<evidence type="ECO:0000256" key="5">
    <source>
        <dbReference type="ARBA" id="ARBA00033748"/>
    </source>
</evidence>
<feature type="binding site" evidence="6">
    <location>
        <position position="152"/>
    </location>
    <ligand>
        <name>FMN</name>
        <dbReference type="ChEBI" id="CHEBI:58210"/>
    </ligand>
</feature>
<comment type="caution">
    <text evidence="8">The sequence shown here is derived from an EMBL/GenBank/DDBJ whole genome shotgun (WGS) entry which is preliminary data.</text>
</comment>
<protein>
    <submittedName>
        <fullName evidence="8">LLM class flavin-dependent oxidoreductase</fullName>
    </submittedName>
</protein>
<evidence type="ECO:0000256" key="6">
    <source>
        <dbReference type="PIRSR" id="PIRSR000337-1"/>
    </source>
</evidence>
<evidence type="ECO:0000313" key="8">
    <source>
        <dbReference type="EMBL" id="MBB2175214.1"/>
    </source>
</evidence>
<dbReference type="AlphaFoldDB" id="A0A7W4P2V9"/>
<comment type="similarity">
    <text evidence="5">Belongs to the NtaA/SnaA/DszA monooxygenase family.</text>
</comment>
<feature type="domain" description="Luciferase-like" evidence="7">
    <location>
        <begin position="24"/>
        <end position="387"/>
    </location>
</feature>
<feature type="binding site" evidence="6">
    <location>
        <position position="98"/>
    </location>
    <ligand>
        <name>FMN</name>
        <dbReference type="ChEBI" id="CHEBI:58210"/>
    </ligand>
</feature>
<dbReference type="InterPro" id="IPR011251">
    <property type="entry name" value="Luciferase-like_dom"/>
</dbReference>
<dbReference type="SUPFAM" id="SSF51679">
    <property type="entry name" value="Bacterial luciferase-like"/>
    <property type="match status" value="1"/>
</dbReference>
<dbReference type="CDD" id="cd01095">
    <property type="entry name" value="Nitrilotriacetate_monoxgenase"/>
    <property type="match status" value="1"/>
</dbReference>
<keyword evidence="9" id="KW-1185">Reference proteome</keyword>
<gene>
    <name evidence="8" type="ORF">HLH21_04645</name>
</gene>
<feature type="binding site" evidence="6">
    <location>
        <position position="223"/>
    </location>
    <ligand>
        <name>FMN</name>
        <dbReference type="ChEBI" id="CHEBI:58210"/>
    </ligand>
</feature>
<evidence type="ECO:0000259" key="7">
    <source>
        <dbReference type="Pfam" id="PF00296"/>
    </source>
</evidence>
<evidence type="ECO:0000256" key="4">
    <source>
        <dbReference type="ARBA" id="ARBA00023033"/>
    </source>
</evidence>
<dbReference type="InterPro" id="IPR036661">
    <property type="entry name" value="Luciferase-like_sf"/>
</dbReference>
<dbReference type="Proteomes" id="UP000561066">
    <property type="component" value="Unassembled WGS sequence"/>
</dbReference>
<keyword evidence="2 6" id="KW-0288">FMN</keyword>
<dbReference type="Pfam" id="PF00296">
    <property type="entry name" value="Bac_luciferase"/>
    <property type="match status" value="1"/>
</dbReference>
<sequence>MNSRKMKLGLFFEPSGRHISAWRHPKAHPQASVSTENLVQIAQAAERGLMDFVFIADTNNVWEDMEYFKRIERASVIDPMLVLTVLSQHTKHVGLIATISTTYTQPFHLARSFASLDLVSHGRAGWNVVTSMFPGESKNFVGDRHMAHADRYKRAEEFVDVVKGLWRSFDHDAFVRDKESGLYVDPEKMHVLNHVGEFFSVRGPLNVPRSEQGHPVIVQAGSSGPGRDLAARTAEVVFTAMQKLEEASAFYQDLKGRLAQYGRTENELLILPGVSPIMGETESEAQEKYEELQSLLHPAVGISLLSTLLGGFDLSGYPVDGPLPEIPETEAGKGRQVVIVEQARRENLTIRQLYEKIICGRGHWQPIGTYKQVADQLEEWFVNRGADGFNIMPPSPPDLEKFCRFVIPELQRRGLFRTEYEGGTLRENLGLRIA</sequence>
<evidence type="ECO:0000256" key="2">
    <source>
        <dbReference type="ARBA" id="ARBA00022643"/>
    </source>
</evidence>
<keyword evidence="1 6" id="KW-0285">Flavoprotein</keyword>
<dbReference type="GO" id="GO:0016705">
    <property type="term" value="F:oxidoreductase activity, acting on paired donors, with incorporation or reduction of molecular oxygen"/>
    <property type="evidence" value="ECO:0007669"/>
    <property type="project" value="InterPro"/>
</dbReference>
<dbReference type="EMBL" id="JABEQH010000005">
    <property type="protein sequence ID" value="MBB2175214.1"/>
    <property type="molecule type" value="Genomic_DNA"/>
</dbReference>
<feature type="binding site" evidence="6">
    <location>
        <position position="148"/>
    </location>
    <ligand>
        <name>FMN</name>
        <dbReference type="ChEBI" id="CHEBI:58210"/>
    </ligand>
</feature>
<dbReference type="InterPro" id="IPR016215">
    <property type="entry name" value="NTA_MOA"/>
</dbReference>
<dbReference type="GO" id="GO:0004497">
    <property type="term" value="F:monooxygenase activity"/>
    <property type="evidence" value="ECO:0007669"/>
    <property type="project" value="UniProtKB-KW"/>
</dbReference>
<dbReference type="Gene3D" id="3.20.20.30">
    <property type="entry name" value="Luciferase-like domain"/>
    <property type="match status" value="1"/>
</dbReference>
<name>A0A7W4P2V9_9PROT</name>